<proteinExistence type="predicted"/>
<dbReference type="EMBL" id="JAROKS010000065">
    <property type="protein sequence ID" value="KAK1784566.1"/>
    <property type="molecule type" value="Genomic_DNA"/>
</dbReference>
<dbReference type="Pfam" id="PF02515">
    <property type="entry name" value="CoA_transf_3"/>
    <property type="match status" value="1"/>
</dbReference>
<evidence type="ECO:0008006" key="4">
    <source>
        <dbReference type="Google" id="ProtNLM"/>
    </source>
</evidence>
<keyword evidence="3" id="KW-1185">Reference proteome</keyword>
<sequence>MRDAANAGTRTPPDKTDGSTTDNHVLQSSTAGPLHGVKVLELGGIGPGPFAGMLLADLGADVIRVDRLTGTTPQQRDSHLVLHRGRRSLALDLRREQGRDVVLELAQNHDVIIEGFRPGVAERLGVGPREILERNPRIVYGRMTGWGQEGPLANAAGHDINYIALAGALESIAAPDGTPVPPLNMLGDFGGGGMLMALGVVAAVLNARQTGIGQVVDAAIVDGASLMTAMLHSMAATGRWNGERRANLLDGGAPFYGVYRTLDDRWLAVGAIEPQFYTNLLDGLGLADELAGIAQDDRSFWPTVRERIAARIAERTRTDWESVFDRMDACVCAVLSPDEVIDHPHIRARGTFFERDGHLEPSPAPRFSVTPTATPPPAPQSGADTRKILADTGFRDEVIDRLIAANVVAEV</sequence>
<name>A0AAD8YPV8_9TELE</name>
<dbReference type="PANTHER" id="PTHR48228:SF5">
    <property type="entry name" value="ALPHA-METHYLACYL-COA RACEMASE"/>
    <property type="match status" value="1"/>
</dbReference>
<accession>A0AAD8YPV8</accession>
<evidence type="ECO:0000313" key="2">
    <source>
        <dbReference type="EMBL" id="KAK1784566.1"/>
    </source>
</evidence>
<dbReference type="PANTHER" id="PTHR48228">
    <property type="entry name" value="SUCCINYL-COA--D-CITRAMALATE COA-TRANSFERASE"/>
    <property type="match status" value="1"/>
</dbReference>
<reference evidence="2" key="1">
    <citation type="submission" date="2023-03" db="EMBL/GenBank/DDBJ databases">
        <title>Electrophorus voltai genome.</title>
        <authorList>
            <person name="Bian C."/>
        </authorList>
    </citation>
    <scope>NUCLEOTIDE SEQUENCE</scope>
    <source>
        <strain evidence="2">CB-2022</strain>
        <tissue evidence="2">Muscle</tissue>
    </source>
</reference>
<dbReference type="GO" id="GO:0003824">
    <property type="term" value="F:catalytic activity"/>
    <property type="evidence" value="ECO:0007669"/>
    <property type="project" value="InterPro"/>
</dbReference>
<evidence type="ECO:0000256" key="1">
    <source>
        <dbReference type="SAM" id="MobiDB-lite"/>
    </source>
</evidence>
<feature type="region of interest" description="Disordered" evidence="1">
    <location>
        <begin position="1"/>
        <end position="30"/>
    </location>
</feature>
<dbReference type="InterPro" id="IPR003673">
    <property type="entry name" value="CoA-Trfase_fam_III"/>
</dbReference>
<dbReference type="Proteomes" id="UP001239994">
    <property type="component" value="Unassembled WGS sequence"/>
</dbReference>
<feature type="compositionally biased region" description="Polar residues" evidence="1">
    <location>
        <begin position="18"/>
        <end position="30"/>
    </location>
</feature>
<dbReference type="AlphaFoldDB" id="A0AAD8YPV8"/>
<comment type="caution">
    <text evidence="2">The sequence shown here is derived from an EMBL/GenBank/DDBJ whole genome shotgun (WGS) entry which is preliminary data.</text>
</comment>
<feature type="region of interest" description="Disordered" evidence="1">
    <location>
        <begin position="358"/>
        <end position="384"/>
    </location>
</feature>
<gene>
    <name evidence="2" type="ORF">P4O66_004335</name>
</gene>
<organism evidence="2 3">
    <name type="scientific">Electrophorus voltai</name>
    <dbReference type="NCBI Taxonomy" id="2609070"/>
    <lineage>
        <taxon>Eukaryota</taxon>
        <taxon>Metazoa</taxon>
        <taxon>Chordata</taxon>
        <taxon>Craniata</taxon>
        <taxon>Vertebrata</taxon>
        <taxon>Euteleostomi</taxon>
        <taxon>Actinopterygii</taxon>
        <taxon>Neopterygii</taxon>
        <taxon>Teleostei</taxon>
        <taxon>Ostariophysi</taxon>
        <taxon>Gymnotiformes</taxon>
        <taxon>Gymnotoidei</taxon>
        <taxon>Gymnotidae</taxon>
        <taxon>Electrophorus</taxon>
    </lineage>
</organism>
<protein>
    <recommendedName>
        <fullName evidence="4">Alpha-methylacyl-CoA racemase</fullName>
    </recommendedName>
</protein>
<dbReference type="InterPro" id="IPR050509">
    <property type="entry name" value="CoA-transferase_III"/>
</dbReference>
<evidence type="ECO:0000313" key="3">
    <source>
        <dbReference type="Proteomes" id="UP001239994"/>
    </source>
</evidence>